<sequence>MLIVMDKTATQEQIDRVIGSIEKKGYTARPIPGGDRMAIGVLRNKGAVDASLFLGLEGVKDVVPVTRAYKLVSREFQPEDTVIKVRDAVIGNGHMAIIAGPCAVESEIQALTIAEHVKKAGADLFRGGAFKPRTSPYSFQGLGEQGLKILAKVREETGLGIITEVMDYETFDMVEEYSDIIQIGTRNMQNFSLLKRAGHAKKPVCLKRGMAATIDEWLMAAEYIMEGGNTQVILCERGVRTFVNHSRNTLDVSAVPVVRKESHLPIIIDPSHAAGRRDQVIPLSRASVAAGAHGLMVEVHHDPDNAMSDGAQSLYPSQFESLCRQVDSIYKLLNNTGQDNL</sequence>
<dbReference type="Proteomes" id="UP000663720">
    <property type="component" value="Chromosome"/>
</dbReference>
<reference evidence="4" key="1">
    <citation type="journal article" date="2021" name="Microb. Physiol.">
        <title>Proteogenomic Insights into the Physiology of Marine, Sulfate-Reducing, Filamentous Desulfonema limicola and Desulfonema magnum.</title>
        <authorList>
            <person name="Schnaars V."/>
            <person name="Wohlbrand L."/>
            <person name="Scheve S."/>
            <person name="Hinrichs C."/>
            <person name="Reinhardt R."/>
            <person name="Rabus R."/>
        </authorList>
    </citation>
    <scope>NUCLEOTIDE SEQUENCE</scope>
    <source>
        <strain evidence="4">5ac10</strain>
    </source>
</reference>
<dbReference type="Gene3D" id="3.20.20.70">
    <property type="entry name" value="Aldolase class I"/>
    <property type="match status" value="1"/>
</dbReference>
<dbReference type="EMBL" id="CP061799">
    <property type="protein sequence ID" value="QTA78159.1"/>
    <property type="molecule type" value="Genomic_DNA"/>
</dbReference>
<gene>
    <name evidence="4" type="primary">aroF1</name>
    <name evidence="4" type="ORF">dnl_03740</name>
</gene>
<feature type="domain" description="DAHP synthetase I/KDSA" evidence="2">
    <location>
        <begin position="83"/>
        <end position="326"/>
    </location>
</feature>
<dbReference type="KEGG" id="dli:dnl_03740"/>
<accession>A0A975B3L3</accession>
<dbReference type="SUPFAM" id="SSF51569">
    <property type="entry name" value="Aldolase"/>
    <property type="match status" value="1"/>
</dbReference>
<dbReference type="InterPro" id="IPR052899">
    <property type="entry name" value="Class-I_DAHP_synthase"/>
</dbReference>
<dbReference type="InterPro" id="IPR041071">
    <property type="entry name" value="DAHP_snth_FXD"/>
</dbReference>
<dbReference type="PANTHER" id="PTHR43018">
    <property type="entry name" value="PHOSPHO-2-DEHYDRO-3-DEOXYHEPTONATE ALDOLASE"/>
    <property type="match status" value="1"/>
</dbReference>
<organism evidence="4 5">
    <name type="scientific">Desulfonema limicola</name>
    <dbReference type="NCBI Taxonomy" id="45656"/>
    <lineage>
        <taxon>Bacteria</taxon>
        <taxon>Pseudomonadati</taxon>
        <taxon>Thermodesulfobacteriota</taxon>
        <taxon>Desulfobacteria</taxon>
        <taxon>Desulfobacterales</taxon>
        <taxon>Desulfococcaceae</taxon>
        <taxon>Desulfonema</taxon>
    </lineage>
</organism>
<proteinExistence type="predicted"/>
<dbReference type="InterPro" id="IPR006268">
    <property type="entry name" value="DAHP_syn_2"/>
</dbReference>
<dbReference type="GO" id="GO:0016740">
    <property type="term" value="F:transferase activity"/>
    <property type="evidence" value="ECO:0007669"/>
    <property type="project" value="UniProtKB-KW"/>
</dbReference>
<dbReference type="NCBIfam" id="NF006421">
    <property type="entry name" value="PRK08673.1"/>
    <property type="match status" value="1"/>
</dbReference>
<dbReference type="PANTHER" id="PTHR43018:SF1">
    <property type="entry name" value="PROTEIN AROA(G)"/>
    <property type="match status" value="1"/>
</dbReference>
<evidence type="ECO:0000313" key="5">
    <source>
        <dbReference type="Proteomes" id="UP000663720"/>
    </source>
</evidence>
<name>A0A975B3L3_9BACT</name>
<dbReference type="InterPro" id="IPR006218">
    <property type="entry name" value="DAHP1/KDSA"/>
</dbReference>
<dbReference type="NCBIfam" id="TIGR01361">
    <property type="entry name" value="DAHP_synth_Bsub"/>
    <property type="match status" value="1"/>
</dbReference>
<dbReference type="GO" id="GO:0016832">
    <property type="term" value="F:aldehyde-lyase activity"/>
    <property type="evidence" value="ECO:0007669"/>
    <property type="project" value="InterPro"/>
</dbReference>
<dbReference type="NCBIfam" id="NF009239">
    <property type="entry name" value="PRK12595.1"/>
    <property type="match status" value="1"/>
</dbReference>
<evidence type="ECO:0000259" key="3">
    <source>
        <dbReference type="Pfam" id="PF18152"/>
    </source>
</evidence>
<evidence type="ECO:0000256" key="1">
    <source>
        <dbReference type="ARBA" id="ARBA00022679"/>
    </source>
</evidence>
<evidence type="ECO:0000259" key="2">
    <source>
        <dbReference type="Pfam" id="PF00793"/>
    </source>
</evidence>
<dbReference type="Pfam" id="PF00793">
    <property type="entry name" value="DAHP_synth_1"/>
    <property type="match status" value="1"/>
</dbReference>
<evidence type="ECO:0000313" key="4">
    <source>
        <dbReference type="EMBL" id="QTA78159.1"/>
    </source>
</evidence>
<dbReference type="GO" id="GO:0009073">
    <property type="term" value="P:aromatic amino acid family biosynthetic process"/>
    <property type="evidence" value="ECO:0007669"/>
    <property type="project" value="InterPro"/>
</dbReference>
<dbReference type="AlphaFoldDB" id="A0A975B3L3"/>
<dbReference type="Gene3D" id="3.30.70.1140">
    <property type="entry name" value="Phospho-2-dehydro-3-deoxyheptonate aldolase, domain 1"/>
    <property type="match status" value="1"/>
</dbReference>
<keyword evidence="5" id="KW-1185">Reference proteome</keyword>
<protein>
    <submittedName>
        <fullName evidence="4">Phospho-2-dehydro-3-deoxyheptonate aldolase, Tyr-sensitive</fullName>
    </submittedName>
</protein>
<dbReference type="RefSeq" id="WP_207690053.1">
    <property type="nucleotide sequence ID" value="NZ_CP061799.1"/>
</dbReference>
<dbReference type="Pfam" id="PF18152">
    <property type="entry name" value="DAHP_snth_FXD"/>
    <property type="match status" value="1"/>
</dbReference>
<feature type="domain" description="DAHP synthase ferredoxin-like" evidence="3">
    <location>
        <begin position="1"/>
        <end position="66"/>
    </location>
</feature>
<keyword evidence="1" id="KW-0808">Transferase</keyword>
<dbReference type="InterPro" id="IPR013785">
    <property type="entry name" value="Aldolase_TIM"/>
</dbReference>